<comment type="caution">
    <text evidence="3">The sequence shown here is derived from an EMBL/GenBank/DDBJ whole genome shotgun (WGS) entry which is preliminary data.</text>
</comment>
<dbReference type="AlphaFoldDB" id="A0A835V074"/>
<sequence>MRRGRCVTEAAFDVKEQLLPEVGEKASIGGDKRSPSSSSHPSPALAGFEVLNMENGVNSNSVAIEDLGWFILGPNQEQLGPYAFAELQEHFANGYITESTVLWSEGRNEWLPLSSIPEVLAKMAMSSSDNPAAGTLDIEDDFVKWQQEDNLSARLEYVQEDMTFSFEEEVYPSLGTADTSVVEEIPAGSEKAENKLVAEDMSKADDKPKAEKKLLGKRKITETVPKKEANKAPDSWFDLKVNTHVYVTGLPDDVIIEEKILQPLRRFQEDGLEMSDAIIDSYQFVKQNGALK</sequence>
<protein>
    <recommendedName>
        <fullName evidence="2">GYF domain-containing protein</fullName>
    </recommendedName>
</protein>
<evidence type="ECO:0000313" key="4">
    <source>
        <dbReference type="Proteomes" id="UP000636800"/>
    </source>
</evidence>
<dbReference type="Proteomes" id="UP000636800">
    <property type="component" value="Chromosome 5"/>
</dbReference>
<name>A0A835V074_VANPL</name>
<keyword evidence="4" id="KW-1185">Reference proteome</keyword>
<dbReference type="EMBL" id="JADCNL010000005">
    <property type="protein sequence ID" value="KAG0480592.1"/>
    <property type="molecule type" value="Genomic_DNA"/>
</dbReference>
<feature type="region of interest" description="Disordered" evidence="1">
    <location>
        <begin position="23"/>
        <end position="43"/>
    </location>
</feature>
<dbReference type="InterPro" id="IPR025640">
    <property type="entry name" value="GYF_2"/>
</dbReference>
<dbReference type="Pfam" id="PF14237">
    <property type="entry name" value="GYF_2"/>
    <property type="match status" value="1"/>
</dbReference>
<dbReference type="OrthoDB" id="2014962at2759"/>
<gene>
    <name evidence="3" type="ORF">HPP92_011450</name>
</gene>
<evidence type="ECO:0000256" key="1">
    <source>
        <dbReference type="SAM" id="MobiDB-lite"/>
    </source>
</evidence>
<dbReference type="InterPro" id="IPR035445">
    <property type="entry name" value="GYF-like_dom_sf"/>
</dbReference>
<dbReference type="InterPro" id="IPR034393">
    <property type="entry name" value="TatSF1-like"/>
</dbReference>
<dbReference type="GO" id="GO:0003723">
    <property type="term" value="F:RNA binding"/>
    <property type="evidence" value="ECO:0007669"/>
    <property type="project" value="TreeGrafter"/>
</dbReference>
<dbReference type="PANTHER" id="PTHR15608">
    <property type="entry name" value="SPLICING FACTOR U2AF-ASSOCIATED PROTEIN 2"/>
    <property type="match status" value="1"/>
</dbReference>
<proteinExistence type="predicted"/>
<dbReference type="PANTHER" id="PTHR15608:SF0">
    <property type="entry name" value="HIV TAT-SPECIFIC FACTOR 1"/>
    <property type="match status" value="1"/>
</dbReference>
<feature type="domain" description="GYF" evidence="2">
    <location>
        <begin position="69"/>
        <end position="118"/>
    </location>
</feature>
<dbReference type="SUPFAM" id="SSF55277">
    <property type="entry name" value="GYF domain"/>
    <property type="match status" value="1"/>
</dbReference>
<evidence type="ECO:0000259" key="2">
    <source>
        <dbReference type="Pfam" id="PF14237"/>
    </source>
</evidence>
<dbReference type="GO" id="GO:0005684">
    <property type="term" value="C:U2-type spliceosomal complex"/>
    <property type="evidence" value="ECO:0007669"/>
    <property type="project" value="TreeGrafter"/>
</dbReference>
<dbReference type="GO" id="GO:0005686">
    <property type="term" value="C:U2 snRNP"/>
    <property type="evidence" value="ECO:0007669"/>
    <property type="project" value="TreeGrafter"/>
</dbReference>
<evidence type="ECO:0000313" key="3">
    <source>
        <dbReference type="EMBL" id="KAG0480592.1"/>
    </source>
</evidence>
<organism evidence="3 4">
    <name type="scientific">Vanilla planifolia</name>
    <name type="common">Vanilla</name>
    <dbReference type="NCBI Taxonomy" id="51239"/>
    <lineage>
        <taxon>Eukaryota</taxon>
        <taxon>Viridiplantae</taxon>
        <taxon>Streptophyta</taxon>
        <taxon>Embryophyta</taxon>
        <taxon>Tracheophyta</taxon>
        <taxon>Spermatophyta</taxon>
        <taxon>Magnoliopsida</taxon>
        <taxon>Liliopsida</taxon>
        <taxon>Asparagales</taxon>
        <taxon>Orchidaceae</taxon>
        <taxon>Vanilloideae</taxon>
        <taxon>Vanilleae</taxon>
        <taxon>Vanilla</taxon>
    </lineage>
</organism>
<feature type="compositionally biased region" description="Basic and acidic residues" evidence="1">
    <location>
        <begin position="23"/>
        <end position="34"/>
    </location>
</feature>
<accession>A0A835V074</accession>
<reference evidence="3 4" key="1">
    <citation type="journal article" date="2020" name="Nat. Food">
        <title>A phased Vanilla planifolia genome enables genetic improvement of flavour and production.</title>
        <authorList>
            <person name="Hasing T."/>
            <person name="Tang H."/>
            <person name="Brym M."/>
            <person name="Khazi F."/>
            <person name="Huang T."/>
            <person name="Chambers A.H."/>
        </authorList>
    </citation>
    <scope>NUCLEOTIDE SEQUENCE [LARGE SCALE GENOMIC DNA]</scope>
    <source>
        <tissue evidence="3">Leaf</tissue>
    </source>
</reference>